<dbReference type="PIRSF" id="PIRSF000386">
    <property type="entry name" value="tRNA_mtase"/>
    <property type="match status" value="1"/>
</dbReference>
<dbReference type="Gene3D" id="1.10.1270.20">
    <property type="entry name" value="tRNA(m1g37)methyltransferase, domain 2"/>
    <property type="match status" value="1"/>
</dbReference>
<evidence type="ECO:0000256" key="8">
    <source>
        <dbReference type="ARBA" id="ARBA00022603"/>
    </source>
</evidence>
<dbReference type="Pfam" id="PF01746">
    <property type="entry name" value="tRNA_m1G_MT"/>
    <property type="match status" value="1"/>
</dbReference>
<comment type="function">
    <text evidence="1 15 17">Specifically methylates guanosine-37 in various tRNAs.</text>
</comment>
<dbReference type="Proteomes" id="UP000540685">
    <property type="component" value="Unassembled WGS sequence"/>
</dbReference>
<dbReference type="InterPro" id="IPR029028">
    <property type="entry name" value="Alpha/beta_knot_MTases"/>
</dbReference>
<dbReference type="NCBIfam" id="NF000648">
    <property type="entry name" value="PRK00026.1"/>
    <property type="match status" value="1"/>
</dbReference>
<dbReference type="FunFam" id="3.40.1280.10:FF:000001">
    <property type="entry name" value="tRNA (guanine-N(1)-)-methyltransferase"/>
    <property type="match status" value="1"/>
</dbReference>
<comment type="catalytic activity">
    <reaction evidence="14 15 17">
        <text>guanosine(37) in tRNA + S-adenosyl-L-methionine = N(1)-methylguanosine(37) in tRNA + S-adenosyl-L-homocysteine + H(+)</text>
        <dbReference type="Rhea" id="RHEA:36899"/>
        <dbReference type="Rhea" id="RHEA-COMP:10145"/>
        <dbReference type="Rhea" id="RHEA-COMP:10147"/>
        <dbReference type="ChEBI" id="CHEBI:15378"/>
        <dbReference type="ChEBI" id="CHEBI:57856"/>
        <dbReference type="ChEBI" id="CHEBI:59789"/>
        <dbReference type="ChEBI" id="CHEBI:73542"/>
        <dbReference type="ChEBI" id="CHEBI:74269"/>
        <dbReference type="EC" id="2.1.1.228"/>
    </reaction>
</comment>
<dbReference type="InterPro" id="IPR002649">
    <property type="entry name" value="tRNA_m1G_MeTrfase_TrmD"/>
</dbReference>
<dbReference type="EMBL" id="JACHMP010000001">
    <property type="protein sequence ID" value="MBB5818990.1"/>
    <property type="molecule type" value="Genomic_DNA"/>
</dbReference>
<dbReference type="SUPFAM" id="SSF75217">
    <property type="entry name" value="alpha/beta knot"/>
    <property type="match status" value="1"/>
</dbReference>
<evidence type="ECO:0000256" key="15">
    <source>
        <dbReference type="HAMAP-Rule" id="MF_00605"/>
    </source>
</evidence>
<evidence type="ECO:0000256" key="2">
    <source>
        <dbReference type="ARBA" id="ARBA00004496"/>
    </source>
</evidence>
<keyword evidence="10 15" id="KW-0949">S-adenosyl-L-methionine</keyword>
<reference evidence="19 20" key="1">
    <citation type="submission" date="2020-08" db="EMBL/GenBank/DDBJ databases">
        <title>Sequencing the genomes of 1000 actinobacteria strains.</title>
        <authorList>
            <person name="Klenk H.-P."/>
        </authorList>
    </citation>
    <scope>NUCLEOTIDE SEQUENCE [LARGE SCALE GENOMIC DNA]</scope>
    <source>
        <strain evidence="19 20">DSM 46887</strain>
    </source>
</reference>
<evidence type="ECO:0000256" key="11">
    <source>
        <dbReference type="ARBA" id="ARBA00022694"/>
    </source>
</evidence>
<accession>A0A7W9IEH9</accession>
<evidence type="ECO:0000256" key="10">
    <source>
        <dbReference type="ARBA" id="ARBA00022691"/>
    </source>
</evidence>
<dbReference type="EC" id="2.1.1.228" evidence="5 15"/>
<organism evidence="19 20">
    <name type="scientific">Streptosporangium becharense</name>
    <dbReference type="NCBI Taxonomy" id="1816182"/>
    <lineage>
        <taxon>Bacteria</taxon>
        <taxon>Bacillati</taxon>
        <taxon>Actinomycetota</taxon>
        <taxon>Actinomycetes</taxon>
        <taxon>Streptosporangiales</taxon>
        <taxon>Streptosporangiaceae</taxon>
        <taxon>Streptosporangium</taxon>
    </lineage>
</organism>
<evidence type="ECO:0000256" key="12">
    <source>
        <dbReference type="ARBA" id="ARBA00029736"/>
    </source>
</evidence>
<evidence type="ECO:0000256" key="4">
    <source>
        <dbReference type="ARBA" id="ARBA00011738"/>
    </source>
</evidence>
<evidence type="ECO:0000256" key="6">
    <source>
        <dbReference type="ARBA" id="ARBA00014679"/>
    </source>
</evidence>
<dbReference type="AlphaFoldDB" id="A0A7W9IEH9"/>
<evidence type="ECO:0000259" key="18">
    <source>
        <dbReference type="Pfam" id="PF01746"/>
    </source>
</evidence>
<evidence type="ECO:0000256" key="13">
    <source>
        <dbReference type="ARBA" id="ARBA00033392"/>
    </source>
</evidence>
<sequence>MRVDIISIFPEYFAPLDVSLIGKARERGILDVHLHQLRDCAHDVHRTVDDTPYGGGPGMVMKPGPWGEAIDAVLAADPAARPRMIVPTPSGVPFTQRLALEYAAEPWLLFTPARYEGIDSRVMAEYGSRLRVDEVGIGDYVLAGGEVAVLVMIEAVGRLLPGVLGNAHSAVDDSFAPGAMENLLEGPVYTKPPQWRGHEVPEILLSGHHGRIARWRRDQALRRTAKNRPELLAALDPATLDKHDRQVLAEFGLSG</sequence>
<comment type="caution">
    <text evidence="19">The sequence shown here is derived from an EMBL/GenBank/DDBJ whole genome shotgun (WGS) entry which is preliminary data.</text>
</comment>
<dbReference type="NCBIfam" id="TIGR00088">
    <property type="entry name" value="trmD"/>
    <property type="match status" value="1"/>
</dbReference>
<evidence type="ECO:0000256" key="5">
    <source>
        <dbReference type="ARBA" id="ARBA00012807"/>
    </source>
</evidence>
<keyword evidence="7 15" id="KW-0963">Cytoplasm</keyword>
<evidence type="ECO:0000256" key="14">
    <source>
        <dbReference type="ARBA" id="ARBA00047783"/>
    </source>
</evidence>
<keyword evidence="9 15" id="KW-0808">Transferase</keyword>
<dbReference type="HAMAP" id="MF_00605">
    <property type="entry name" value="TrmD"/>
    <property type="match status" value="1"/>
</dbReference>
<evidence type="ECO:0000313" key="19">
    <source>
        <dbReference type="EMBL" id="MBB5818990.1"/>
    </source>
</evidence>
<dbReference type="PANTHER" id="PTHR46417">
    <property type="entry name" value="TRNA (GUANINE-N(1)-)-METHYLTRANSFERASE"/>
    <property type="match status" value="1"/>
</dbReference>
<keyword evidence="20" id="KW-1185">Reference proteome</keyword>
<comment type="subunit">
    <text evidence="4 15 17">Homodimer.</text>
</comment>
<dbReference type="InterPro" id="IPR023148">
    <property type="entry name" value="tRNA_m1G_MeTrfase_C_sf"/>
</dbReference>
<name>A0A7W9IEH9_9ACTN</name>
<protein>
    <recommendedName>
        <fullName evidence="6 15">tRNA (guanine-N(1)-)-methyltransferase</fullName>
        <ecNumber evidence="5 15">2.1.1.228</ecNumber>
    </recommendedName>
    <alternativeName>
        <fullName evidence="12 15">M1G-methyltransferase</fullName>
    </alternativeName>
    <alternativeName>
        <fullName evidence="13 15">tRNA [GM37] methyltransferase</fullName>
    </alternativeName>
</protein>
<evidence type="ECO:0000256" key="17">
    <source>
        <dbReference type="RuleBase" id="RU003464"/>
    </source>
</evidence>
<keyword evidence="8 15" id="KW-0489">Methyltransferase</keyword>
<dbReference type="GO" id="GO:0052906">
    <property type="term" value="F:tRNA (guanine(37)-N1)-methyltransferase activity"/>
    <property type="evidence" value="ECO:0007669"/>
    <property type="project" value="UniProtKB-UniRule"/>
</dbReference>
<dbReference type="Gene3D" id="3.40.1280.10">
    <property type="match status" value="1"/>
</dbReference>
<dbReference type="GO" id="GO:0002939">
    <property type="term" value="P:tRNA N1-guanine methylation"/>
    <property type="evidence" value="ECO:0007669"/>
    <property type="project" value="TreeGrafter"/>
</dbReference>
<evidence type="ECO:0000313" key="20">
    <source>
        <dbReference type="Proteomes" id="UP000540685"/>
    </source>
</evidence>
<dbReference type="RefSeq" id="WP_184539288.1">
    <property type="nucleotide sequence ID" value="NZ_JACHMP010000001.1"/>
</dbReference>
<feature type="binding site" evidence="15 16">
    <location>
        <begin position="137"/>
        <end position="142"/>
    </location>
    <ligand>
        <name>S-adenosyl-L-methionine</name>
        <dbReference type="ChEBI" id="CHEBI:59789"/>
    </ligand>
</feature>
<dbReference type="CDD" id="cd18080">
    <property type="entry name" value="TrmD-like"/>
    <property type="match status" value="1"/>
</dbReference>
<dbReference type="InterPro" id="IPR016009">
    <property type="entry name" value="tRNA_MeTrfase_TRMD/TRM10"/>
</dbReference>
<keyword evidence="11 15" id="KW-0819">tRNA processing</keyword>
<gene>
    <name evidence="15" type="primary">trmD</name>
    <name evidence="19" type="ORF">F4562_002052</name>
</gene>
<proteinExistence type="inferred from homology"/>
<evidence type="ECO:0000256" key="9">
    <source>
        <dbReference type="ARBA" id="ARBA00022679"/>
    </source>
</evidence>
<dbReference type="PANTHER" id="PTHR46417:SF1">
    <property type="entry name" value="TRNA (GUANINE-N(1)-)-METHYLTRANSFERASE"/>
    <property type="match status" value="1"/>
</dbReference>
<evidence type="ECO:0000256" key="3">
    <source>
        <dbReference type="ARBA" id="ARBA00007630"/>
    </source>
</evidence>
<feature type="domain" description="tRNA methyltransferase TRMD/TRM10-type" evidence="18">
    <location>
        <begin position="1"/>
        <end position="232"/>
    </location>
</feature>
<dbReference type="InterPro" id="IPR029026">
    <property type="entry name" value="tRNA_m1G_MTases_N"/>
</dbReference>
<evidence type="ECO:0000256" key="1">
    <source>
        <dbReference type="ARBA" id="ARBA00002634"/>
    </source>
</evidence>
<dbReference type="FunFam" id="1.10.1270.20:FF:000002">
    <property type="entry name" value="tRNA (guanine-N(1)-)-methyltransferase"/>
    <property type="match status" value="1"/>
</dbReference>
<evidence type="ECO:0000256" key="7">
    <source>
        <dbReference type="ARBA" id="ARBA00022490"/>
    </source>
</evidence>
<dbReference type="GO" id="GO:0005829">
    <property type="term" value="C:cytosol"/>
    <property type="evidence" value="ECO:0007669"/>
    <property type="project" value="TreeGrafter"/>
</dbReference>
<evidence type="ECO:0000256" key="16">
    <source>
        <dbReference type="PIRSR" id="PIRSR000386-1"/>
    </source>
</evidence>
<comment type="subcellular location">
    <subcellularLocation>
        <location evidence="2 15 17">Cytoplasm</location>
    </subcellularLocation>
</comment>
<comment type="similarity">
    <text evidence="3 15 17">Belongs to the RNA methyltransferase TrmD family.</text>
</comment>
<comment type="caution">
    <text evidence="15">Lacks conserved residue(s) required for the propagation of feature annotation.</text>
</comment>